<name>A0A011UJU1_BRUAN</name>
<dbReference type="PANTHER" id="PTHR43356">
    <property type="entry name" value="PHOSPHATE ACETYLTRANSFERASE"/>
    <property type="match status" value="1"/>
</dbReference>
<dbReference type="AlphaFoldDB" id="A0A011UJU1"/>
<comment type="pathway">
    <text evidence="2">Metabolic intermediate biosynthesis; acetyl-CoA biosynthesis; acetyl-CoA from acetate: step 2/2.</text>
</comment>
<keyword evidence="7 10" id="KW-0012">Acyltransferase</keyword>
<dbReference type="Pfam" id="PF01515">
    <property type="entry name" value="PTA_PTB"/>
    <property type="match status" value="1"/>
</dbReference>
<dbReference type="EMBL" id="WBWS01000015">
    <property type="protein sequence ID" value="KAB2767185.1"/>
    <property type="molecule type" value="Genomic_DNA"/>
</dbReference>
<evidence type="ECO:0000256" key="4">
    <source>
        <dbReference type="ARBA" id="ARBA00012707"/>
    </source>
</evidence>
<dbReference type="Gene3D" id="3.40.50.10750">
    <property type="entry name" value="Isocitrate/Isopropylmalate dehydrogenase-like"/>
    <property type="match status" value="1"/>
</dbReference>
<dbReference type="InterPro" id="IPR004614">
    <property type="entry name" value="P_AcTrfase"/>
</dbReference>
<accession>A0A011UJU1</accession>
<gene>
    <name evidence="10" type="primary">pta</name>
    <name evidence="10" type="ORF">F9L04_15470</name>
</gene>
<dbReference type="GeneID" id="61316134"/>
<feature type="domain" description="Phosphate acetyl/butaryl transferase" evidence="9">
    <location>
        <begin position="4"/>
        <end position="321"/>
    </location>
</feature>
<dbReference type="InterPro" id="IPR012147">
    <property type="entry name" value="P_Ac_Bu_trans"/>
</dbReference>
<proteinExistence type="inferred from homology"/>
<dbReference type="Proteomes" id="UP000481876">
    <property type="component" value="Unassembled WGS sequence"/>
</dbReference>
<evidence type="ECO:0000259" key="9">
    <source>
        <dbReference type="Pfam" id="PF01515"/>
    </source>
</evidence>
<dbReference type="GO" id="GO:0008959">
    <property type="term" value="F:phosphate acetyltransferase activity"/>
    <property type="evidence" value="ECO:0007669"/>
    <property type="project" value="UniProtKB-EC"/>
</dbReference>
<keyword evidence="6 10" id="KW-0808">Transferase</keyword>
<dbReference type="InterPro" id="IPR042113">
    <property type="entry name" value="P_AcTrfase_dom1"/>
</dbReference>
<evidence type="ECO:0000256" key="1">
    <source>
        <dbReference type="ARBA" id="ARBA00000705"/>
    </source>
</evidence>
<comment type="caution">
    <text evidence="10">The sequence shown here is derived from an EMBL/GenBank/DDBJ whole genome shotgun (WGS) entry which is preliminary data.</text>
</comment>
<evidence type="ECO:0000256" key="7">
    <source>
        <dbReference type="ARBA" id="ARBA00023315"/>
    </source>
</evidence>
<dbReference type="PANTHER" id="PTHR43356:SF3">
    <property type="entry name" value="PHOSPHATE ACETYLTRANSFERASE"/>
    <property type="match status" value="1"/>
</dbReference>
<comment type="catalytic activity">
    <reaction evidence="1">
        <text>acetyl-CoA + phosphate = acetyl phosphate + CoA</text>
        <dbReference type="Rhea" id="RHEA:19521"/>
        <dbReference type="ChEBI" id="CHEBI:22191"/>
        <dbReference type="ChEBI" id="CHEBI:43474"/>
        <dbReference type="ChEBI" id="CHEBI:57287"/>
        <dbReference type="ChEBI" id="CHEBI:57288"/>
        <dbReference type="EC" id="2.3.1.8"/>
    </reaction>
</comment>
<evidence type="ECO:0000256" key="5">
    <source>
        <dbReference type="ARBA" id="ARBA00021528"/>
    </source>
</evidence>
<dbReference type="RefSeq" id="WP_036586318.1">
    <property type="nucleotide sequence ID" value="NZ_CP064062.1"/>
</dbReference>
<dbReference type="NCBIfam" id="NF007233">
    <property type="entry name" value="PRK09653.1"/>
    <property type="match status" value="1"/>
</dbReference>
<dbReference type="Gene3D" id="3.40.50.10950">
    <property type="match status" value="1"/>
</dbReference>
<dbReference type="InterPro" id="IPR002505">
    <property type="entry name" value="PTA_PTB"/>
</dbReference>
<dbReference type="PIRSF" id="PIRSF000428">
    <property type="entry name" value="P_Ac_trans"/>
    <property type="match status" value="1"/>
</dbReference>
<dbReference type="InterPro" id="IPR050500">
    <property type="entry name" value="Phos_Acetyltrans/Butyryltrans"/>
</dbReference>
<evidence type="ECO:0000256" key="3">
    <source>
        <dbReference type="ARBA" id="ARBA00005656"/>
    </source>
</evidence>
<dbReference type="SUPFAM" id="SSF53659">
    <property type="entry name" value="Isocitrate/Isopropylmalate dehydrogenase-like"/>
    <property type="match status" value="1"/>
</dbReference>
<evidence type="ECO:0000256" key="6">
    <source>
        <dbReference type="ARBA" id="ARBA00022679"/>
    </source>
</evidence>
<evidence type="ECO:0000313" key="10">
    <source>
        <dbReference type="EMBL" id="KAB2767185.1"/>
    </source>
</evidence>
<evidence type="ECO:0000256" key="8">
    <source>
        <dbReference type="ARBA" id="ARBA00031108"/>
    </source>
</evidence>
<organism evidence="10 11">
    <name type="scientific">Brucella anthropi</name>
    <name type="common">Ochrobactrum anthropi</name>
    <dbReference type="NCBI Taxonomy" id="529"/>
    <lineage>
        <taxon>Bacteria</taxon>
        <taxon>Pseudomonadati</taxon>
        <taxon>Pseudomonadota</taxon>
        <taxon>Alphaproteobacteria</taxon>
        <taxon>Hyphomicrobiales</taxon>
        <taxon>Brucellaceae</taxon>
        <taxon>Brucella/Ochrobactrum group</taxon>
        <taxon>Brucella</taxon>
    </lineage>
</organism>
<dbReference type="EC" id="2.3.1.8" evidence="4"/>
<protein>
    <recommendedName>
        <fullName evidence="5">Phosphate acetyltransferase</fullName>
        <ecNumber evidence="4">2.3.1.8</ecNumber>
    </recommendedName>
    <alternativeName>
        <fullName evidence="8">Phosphotransacetylase</fullName>
    </alternativeName>
</protein>
<sequence>MLPLEKIFEKARSRPRHIVLAEGEDPRIIDAALRAEREAIARITLLGSESVISRQIDGSKIAIINPVVSGKSADYAQKLYRLRQAKGMTEEQAEAMVKTPLGFAAMMVREGDADGTVAGAVATTADVVRHALQIIGKADGASLVSSFFLMLLCQSHHQKKGAFVFADCGLVVEPDSAQLADIAIQSADSYRQLTEKDAAVAMLSFSTGGSAAHERVSKVVQATRTVRERKPDLCIDGELQFDTAFVEAISHAKSPDSPLKGNANVFVFPNLEAANIGYKIAQRIGGAQAIGPVLQGLAKPANDLSRGCSADDVLHMIAITVNQAK</sequence>
<comment type="similarity">
    <text evidence="3">Belongs to the phosphate acetyltransferase and butyryltransferase family.</text>
</comment>
<evidence type="ECO:0000256" key="2">
    <source>
        <dbReference type="ARBA" id="ARBA00004989"/>
    </source>
</evidence>
<reference evidence="10 11" key="1">
    <citation type="submission" date="2019-09" db="EMBL/GenBank/DDBJ databases">
        <title>Taxonomic organization of the family Brucellaceae based on a phylogenomic approach.</title>
        <authorList>
            <person name="Leclercq S."/>
            <person name="Cloeckaert A."/>
            <person name="Zygmunt M.S."/>
        </authorList>
    </citation>
    <scope>NUCLEOTIDE SEQUENCE [LARGE SCALE GENOMIC DNA]</scope>
    <source>
        <strain evidence="10 11">LMG 3313</strain>
    </source>
</reference>
<dbReference type="NCBIfam" id="TIGR00651">
    <property type="entry name" value="pta"/>
    <property type="match status" value="1"/>
</dbReference>
<dbReference type="InterPro" id="IPR042112">
    <property type="entry name" value="P_AcTrfase_dom2"/>
</dbReference>
<evidence type="ECO:0000313" key="11">
    <source>
        <dbReference type="Proteomes" id="UP000481876"/>
    </source>
</evidence>